<evidence type="ECO:0000256" key="3">
    <source>
        <dbReference type="ARBA" id="ARBA00022640"/>
    </source>
</evidence>
<dbReference type="InterPro" id="IPR001305">
    <property type="entry name" value="HSP_DnaJ_Cys-rich_dom"/>
</dbReference>
<dbReference type="PROSITE" id="PS00636">
    <property type="entry name" value="DNAJ_1"/>
    <property type="match status" value="1"/>
</dbReference>
<dbReference type="Proteomes" id="UP000701853">
    <property type="component" value="Chromosome 12"/>
</dbReference>
<dbReference type="FunFam" id="2.60.260.20:FF:000009">
    <property type="entry name" value="Putative Mitochondrial DnaJ chaperone"/>
    <property type="match status" value="1"/>
</dbReference>
<dbReference type="SMART" id="SM00271">
    <property type="entry name" value="DnaJ"/>
    <property type="match status" value="1"/>
</dbReference>
<dbReference type="CDD" id="cd10747">
    <property type="entry name" value="DnaJ_C"/>
    <property type="match status" value="1"/>
</dbReference>
<protein>
    <submittedName>
        <fullName evidence="14">Uncharacterized protein</fullName>
    </submittedName>
</protein>
<accession>A0A8J5Y8I0</accession>
<reference evidence="14 15" key="1">
    <citation type="journal article" date="2021" name="bioRxiv">
        <title>The Gossypium anomalum genome as a resource for cotton improvement and evolutionary analysis of hybrid incompatibility.</title>
        <authorList>
            <person name="Grover C.E."/>
            <person name="Yuan D."/>
            <person name="Arick M.A."/>
            <person name="Miller E.R."/>
            <person name="Hu G."/>
            <person name="Peterson D.G."/>
            <person name="Wendel J.F."/>
            <person name="Udall J.A."/>
        </authorList>
    </citation>
    <scope>NUCLEOTIDE SEQUENCE [LARGE SCALE GENOMIC DNA]</scope>
    <source>
        <strain evidence="14">JFW-Udall</strain>
        <tissue evidence="14">Leaf</tissue>
    </source>
</reference>
<dbReference type="GO" id="GO:0042026">
    <property type="term" value="P:protein refolding"/>
    <property type="evidence" value="ECO:0007669"/>
    <property type="project" value="TreeGrafter"/>
</dbReference>
<dbReference type="InterPro" id="IPR012724">
    <property type="entry name" value="DnaJ"/>
</dbReference>
<dbReference type="InterPro" id="IPR001623">
    <property type="entry name" value="DnaJ_domain"/>
</dbReference>
<evidence type="ECO:0000313" key="15">
    <source>
        <dbReference type="Proteomes" id="UP000701853"/>
    </source>
</evidence>
<dbReference type="PRINTS" id="PR00625">
    <property type="entry name" value="JDOMAIN"/>
</dbReference>
<feature type="domain" description="CR-type" evidence="13">
    <location>
        <begin position="207"/>
        <end position="288"/>
    </location>
</feature>
<keyword evidence="15" id="KW-1185">Reference proteome</keyword>
<dbReference type="OrthoDB" id="10256793at2759"/>
<dbReference type="PANTHER" id="PTHR43096:SF10">
    <property type="entry name" value="CHAPERONE PROTEIN DNAJ A6, CHLOROPLASTIC"/>
    <property type="match status" value="1"/>
</dbReference>
<keyword evidence="6 11" id="KW-0863">Zinc-finger</keyword>
<dbReference type="NCBIfam" id="TIGR02349">
    <property type="entry name" value="DnaJ_bact"/>
    <property type="match status" value="1"/>
</dbReference>
<evidence type="ECO:0000256" key="8">
    <source>
        <dbReference type="ARBA" id="ARBA00022946"/>
    </source>
</evidence>
<evidence type="ECO:0000313" key="14">
    <source>
        <dbReference type="EMBL" id="KAG8474826.1"/>
    </source>
</evidence>
<dbReference type="Gene3D" id="2.60.260.20">
    <property type="entry name" value="Urease metallochaperone UreE, N-terminal domain"/>
    <property type="match status" value="2"/>
</dbReference>
<organism evidence="14 15">
    <name type="scientific">Gossypium anomalum</name>
    <dbReference type="NCBI Taxonomy" id="47600"/>
    <lineage>
        <taxon>Eukaryota</taxon>
        <taxon>Viridiplantae</taxon>
        <taxon>Streptophyta</taxon>
        <taxon>Embryophyta</taxon>
        <taxon>Tracheophyta</taxon>
        <taxon>Spermatophyta</taxon>
        <taxon>Magnoliopsida</taxon>
        <taxon>eudicotyledons</taxon>
        <taxon>Gunneridae</taxon>
        <taxon>Pentapetalae</taxon>
        <taxon>rosids</taxon>
        <taxon>malvids</taxon>
        <taxon>Malvales</taxon>
        <taxon>Malvaceae</taxon>
        <taxon>Malvoideae</taxon>
        <taxon>Gossypium</taxon>
    </lineage>
</organism>
<dbReference type="GO" id="GO:0051082">
    <property type="term" value="F:unfolded protein binding"/>
    <property type="evidence" value="ECO:0007669"/>
    <property type="project" value="InterPro"/>
</dbReference>
<dbReference type="InterPro" id="IPR002939">
    <property type="entry name" value="DnaJ_C"/>
</dbReference>
<comment type="similarity">
    <text evidence="10">Belongs to the DnaJ family.</text>
</comment>
<dbReference type="PROSITE" id="PS51188">
    <property type="entry name" value="ZF_CR"/>
    <property type="match status" value="1"/>
</dbReference>
<evidence type="ECO:0000256" key="1">
    <source>
        <dbReference type="ARBA" id="ARBA00004229"/>
    </source>
</evidence>
<dbReference type="GO" id="GO:0005524">
    <property type="term" value="F:ATP binding"/>
    <property type="evidence" value="ECO:0007669"/>
    <property type="project" value="InterPro"/>
</dbReference>
<evidence type="ECO:0000256" key="10">
    <source>
        <dbReference type="ARBA" id="ARBA00061004"/>
    </source>
</evidence>
<dbReference type="EMBL" id="JAHUZN010000012">
    <property type="protein sequence ID" value="KAG8474826.1"/>
    <property type="molecule type" value="Genomic_DNA"/>
</dbReference>
<evidence type="ECO:0000256" key="5">
    <source>
        <dbReference type="ARBA" id="ARBA00022737"/>
    </source>
</evidence>
<dbReference type="PANTHER" id="PTHR43096">
    <property type="entry name" value="DNAJ HOMOLOG 1, MITOCHONDRIAL-RELATED"/>
    <property type="match status" value="1"/>
</dbReference>
<dbReference type="Gene3D" id="1.10.287.110">
    <property type="entry name" value="DnaJ domain"/>
    <property type="match status" value="1"/>
</dbReference>
<dbReference type="SUPFAM" id="SSF57938">
    <property type="entry name" value="DnaJ/Hsp40 cysteine-rich domain"/>
    <property type="match status" value="1"/>
</dbReference>
<keyword evidence="7 11" id="KW-0862">Zinc</keyword>
<evidence type="ECO:0000256" key="4">
    <source>
        <dbReference type="ARBA" id="ARBA00022723"/>
    </source>
</evidence>
<dbReference type="GO" id="GO:0009535">
    <property type="term" value="C:chloroplast thylakoid membrane"/>
    <property type="evidence" value="ECO:0007669"/>
    <property type="project" value="TreeGrafter"/>
</dbReference>
<dbReference type="AlphaFoldDB" id="A0A8J5Y8I0"/>
<dbReference type="Pfam" id="PF00684">
    <property type="entry name" value="DnaJ_CXXCXGXG"/>
    <property type="match status" value="1"/>
</dbReference>
<comment type="caution">
    <text evidence="14">The sequence shown here is derived from an EMBL/GenBank/DDBJ whole genome shotgun (WGS) entry which is preliminary data.</text>
</comment>
<gene>
    <name evidence="14" type="ORF">CXB51_031538</name>
</gene>
<keyword evidence="5" id="KW-0677">Repeat</keyword>
<sequence>MAIIHYGNTCVAQWSIRSLFTIRSYVPNRLMTAQSGVTSTSYLGAPSSSLFSRDSFPLLSYMESSQTSHCRRGARFIVRAETDYYTVLGVSRNASKSEIKSAYRKLARSYHPDVNKDPGAEQKFKEISNAYEVLSDDEKRSLYDKYGEAGLKGAGMGMGDFSNPFDLFESLFEGMGGMGGRSSRNRSVDGQDEYYSLVLNFKEAVFGVEKEIEITRLESCGTCNGSGAKPGTTASKCTTCGGQGQVISSARTPLGVFQQVMTCSSCGGMGEISTPCNTCSGDGRVRKTKRISLKVPAGVDSGSRLRVRSEGNAGKRGGSPGDLFVVIQVILDPVLKRDDTNILYTCKVSYIDAILGTTIKVPTVDGMVDLKIPAGTQPNTTLVMAKKGIPVLNKSNMRGDQLVRVQVEIPKQLSSEERKLIEELSDLSKGKTASSRR</sequence>
<evidence type="ECO:0000256" key="7">
    <source>
        <dbReference type="ARBA" id="ARBA00022833"/>
    </source>
</evidence>
<dbReference type="GO" id="GO:0008270">
    <property type="term" value="F:zinc ion binding"/>
    <property type="evidence" value="ECO:0007669"/>
    <property type="project" value="UniProtKB-KW"/>
</dbReference>
<dbReference type="HAMAP" id="MF_01152">
    <property type="entry name" value="DnaJ"/>
    <property type="match status" value="1"/>
</dbReference>
<proteinExistence type="inferred from homology"/>
<keyword evidence="9" id="KW-0143">Chaperone</keyword>
<dbReference type="Pfam" id="PF01556">
    <property type="entry name" value="DnaJ_C"/>
    <property type="match status" value="1"/>
</dbReference>
<dbReference type="PROSITE" id="PS50076">
    <property type="entry name" value="DNAJ_2"/>
    <property type="match status" value="1"/>
</dbReference>
<dbReference type="InterPro" id="IPR008971">
    <property type="entry name" value="HSP40/DnaJ_pept-bd"/>
</dbReference>
<keyword evidence="2" id="KW-0150">Chloroplast</keyword>
<evidence type="ECO:0000256" key="2">
    <source>
        <dbReference type="ARBA" id="ARBA00022528"/>
    </source>
</evidence>
<dbReference type="SUPFAM" id="SSF46565">
    <property type="entry name" value="Chaperone J-domain"/>
    <property type="match status" value="1"/>
</dbReference>
<dbReference type="Gene3D" id="2.10.230.10">
    <property type="entry name" value="Heat shock protein DnaJ, cysteine-rich domain"/>
    <property type="match status" value="1"/>
</dbReference>
<evidence type="ECO:0000256" key="9">
    <source>
        <dbReference type="ARBA" id="ARBA00023186"/>
    </source>
</evidence>
<dbReference type="InterPro" id="IPR036869">
    <property type="entry name" value="J_dom_sf"/>
</dbReference>
<feature type="domain" description="J" evidence="12">
    <location>
        <begin position="83"/>
        <end position="147"/>
    </location>
</feature>
<keyword evidence="4 11" id="KW-0479">Metal-binding</keyword>
<keyword evidence="3" id="KW-0934">Plastid</keyword>
<dbReference type="CDD" id="cd10719">
    <property type="entry name" value="DnaJ_zf"/>
    <property type="match status" value="1"/>
</dbReference>
<dbReference type="FunFam" id="2.60.260.20:FF:000005">
    <property type="entry name" value="Chaperone protein dnaJ 1, mitochondrial"/>
    <property type="match status" value="1"/>
</dbReference>
<dbReference type="CDD" id="cd06257">
    <property type="entry name" value="DnaJ"/>
    <property type="match status" value="1"/>
</dbReference>
<dbReference type="FunFam" id="2.10.230.10:FF:000002">
    <property type="entry name" value="Molecular chaperone DnaJ"/>
    <property type="match status" value="1"/>
</dbReference>
<keyword evidence="8" id="KW-0809">Transit peptide</keyword>
<dbReference type="SUPFAM" id="SSF49493">
    <property type="entry name" value="HSP40/DnaJ peptide-binding domain"/>
    <property type="match status" value="2"/>
</dbReference>
<dbReference type="NCBIfam" id="NF008035">
    <property type="entry name" value="PRK10767.1"/>
    <property type="match status" value="1"/>
</dbReference>
<dbReference type="InterPro" id="IPR036410">
    <property type="entry name" value="HSP_DnaJ_Cys-rich_dom_sf"/>
</dbReference>
<dbReference type="FunFam" id="1.10.287.110:FF:000037">
    <property type="entry name" value="Chaperone protein dnaJ A6 chloroplastic"/>
    <property type="match status" value="1"/>
</dbReference>
<dbReference type="Pfam" id="PF00226">
    <property type="entry name" value="DnaJ"/>
    <property type="match status" value="1"/>
</dbReference>
<evidence type="ECO:0000259" key="12">
    <source>
        <dbReference type="PROSITE" id="PS50076"/>
    </source>
</evidence>
<evidence type="ECO:0000256" key="11">
    <source>
        <dbReference type="PROSITE-ProRule" id="PRU00546"/>
    </source>
</evidence>
<comment type="subcellular location">
    <subcellularLocation>
        <location evidence="1">Plastid</location>
        <location evidence="1">Chloroplast</location>
    </subcellularLocation>
</comment>
<dbReference type="InterPro" id="IPR018253">
    <property type="entry name" value="DnaJ_domain_CS"/>
</dbReference>
<feature type="zinc finger region" description="CR-type" evidence="11">
    <location>
        <begin position="207"/>
        <end position="288"/>
    </location>
</feature>
<evidence type="ECO:0000256" key="6">
    <source>
        <dbReference type="ARBA" id="ARBA00022771"/>
    </source>
</evidence>
<name>A0A8J5Y8I0_9ROSI</name>
<dbReference type="GO" id="GO:0009408">
    <property type="term" value="P:response to heat"/>
    <property type="evidence" value="ECO:0007669"/>
    <property type="project" value="InterPro"/>
</dbReference>
<evidence type="ECO:0000259" key="13">
    <source>
        <dbReference type="PROSITE" id="PS51188"/>
    </source>
</evidence>
<dbReference type="GO" id="GO:0031072">
    <property type="term" value="F:heat shock protein binding"/>
    <property type="evidence" value="ECO:0007669"/>
    <property type="project" value="InterPro"/>
</dbReference>